<dbReference type="AlphaFoldDB" id="A0A9N9LG26"/>
<dbReference type="Pfam" id="PF00067">
    <property type="entry name" value="p450"/>
    <property type="match status" value="1"/>
</dbReference>
<gene>
    <name evidence="10" type="ORF">HYALB_00008282</name>
</gene>
<feature type="transmembrane region" description="Helical" evidence="9">
    <location>
        <begin position="279"/>
        <end position="303"/>
    </location>
</feature>
<accession>A0A9N9LG26</accession>
<dbReference type="InterPro" id="IPR002397">
    <property type="entry name" value="Cyt_P450_B"/>
</dbReference>
<keyword evidence="9" id="KW-0812">Transmembrane</keyword>
<dbReference type="GO" id="GO:0004497">
    <property type="term" value="F:monooxygenase activity"/>
    <property type="evidence" value="ECO:0007669"/>
    <property type="project" value="UniProtKB-KW"/>
</dbReference>
<comment type="similarity">
    <text evidence="1 7">Belongs to the cytochrome P450 family.</text>
</comment>
<reference evidence="10" key="1">
    <citation type="submission" date="2021-07" db="EMBL/GenBank/DDBJ databases">
        <authorList>
            <person name="Durling M."/>
        </authorList>
    </citation>
    <scope>NUCLEOTIDE SEQUENCE</scope>
</reference>
<evidence type="ECO:0000313" key="11">
    <source>
        <dbReference type="Proteomes" id="UP000701801"/>
    </source>
</evidence>
<dbReference type="Proteomes" id="UP000701801">
    <property type="component" value="Unassembled WGS sequence"/>
</dbReference>
<dbReference type="Gene3D" id="1.10.630.10">
    <property type="entry name" value="Cytochrome P450"/>
    <property type="match status" value="1"/>
</dbReference>
<dbReference type="PRINTS" id="PR00359">
    <property type="entry name" value="BP450"/>
</dbReference>
<dbReference type="PROSITE" id="PS00086">
    <property type="entry name" value="CYTOCHROME_P450"/>
    <property type="match status" value="1"/>
</dbReference>
<evidence type="ECO:0000256" key="9">
    <source>
        <dbReference type="SAM" id="Phobius"/>
    </source>
</evidence>
<evidence type="ECO:0000313" key="10">
    <source>
        <dbReference type="EMBL" id="CAG8971997.1"/>
    </source>
</evidence>
<dbReference type="EMBL" id="CAJVRM010000032">
    <property type="protein sequence ID" value="CAG8971997.1"/>
    <property type="molecule type" value="Genomic_DNA"/>
</dbReference>
<evidence type="ECO:0000256" key="4">
    <source>
        <dbReference type="ARBA" id="ARBA00023002"/>
    </source>
</evidence>
<evidence type="ECO:0000256" key="3">
    <source>
        <dbReference type="ARBA" id="ARBA00022723"/>
    </source>
</evidence>
<keyword evidence="6 7" id="KW-0503">Monooxygenase</keyword>
<sequence length="435" mass="48542">MTMSNSSYLSELHKTIHYSKTKRNSQPPIPSPENPHITKMTAPKFPFARPSDYQPPLEYAHLRAQDPVSQVELFDGSLAWLVVKYKDICSVLTDDRLSKERARPGFPELSEGGKLAAKSKPTFVDMDPPQHMAQRSMIEPLFTKPQIDALRPQIQETVDQLLTTIIAERDARPSTNCSLQDVQPFDIVEKFALPVPSHTIYTLLGVPLTDLPYLTTQAAIRTNGSSTALESSCANASLLSYLSTLVSQRITVPKQDLITHLVTTQYHHGILQKDDIMQIAFLLLVAGNATMVSMIALGIVTLLQNPTQLELLKADAEKWSPRVVSELCRFHTASALATKRVAKEDIVLGGKRIRKGEGIIAATMSGNRDEEMFDQPEEFDMTKEREVEALGFGWGEHRCVAEWLARAELEIVFGMFFFFAFAGTFSLSEAMEEVD</sequence>
<keyword evidence="4 7" id="KW-0560">Oxidoreductase</keyword>
<keyword evidence="3 7" id="KW-0479">Metal-binding</keyword>
<dbReference type="FunFam" id="1.10.630.10:FF:000018">
    <property type="entry name" value="Cytochrome P450 monooxygenase"/>
    <property type="match status" value="1"/>
</dbReference>
<feature type="transmembrane region" description="Helical" evidence="9">
    <location>
        <begin position="411"/>
        <end position="428"/>
    </location>
</feature>
<evidence type="ECO:0000256" key="2">
    <source>
        <dbReference type="ARBA" id="ARBA00022617"/>
    </source>
</evidence>
<keyword evidence="9" id="KW-0472">Membrane</keyword>
<dbReference type="InterPro" id="IPR036396">
    <property type="entry name" value="Cyt_P450_sf"/>
</dbReference>
<evidence type="ECO:0008006" key="12">
    <source>
        <dbReference type="Google" id="ProtNLM"/>
    </source>
</evidence>
<dbReference type="CDD" id="cd11030">
    <property type="entry name" value="CYP105-like"/>
    <property type="match status" value="1"/>
</dbReference>
<evidence type="ECO:0000256" key="1">
    <source>
        <dbReference type="ARBA" id="ARBA00010617"/>
    </source>
</evidence>
<protein>
    <recommendedName>
        <fullName evidence="12">Cytochrome P450 55A3</fullName>
    </recommendedName>
</protein>
<dbReference type="PANTHER" id="PTHR46696:SF6">
    <property type="entry name" value="P450, PUTATIVE (EUROFUNG)-RELATED"/>
    <property type="match status" value="1"/>
</dbReference>
<organism evidence="10 11">
    <name type="scientific">Hymenoscyphus albidus</name>
    <dbReference type="NCBI Taxonomy" id="595503"/>
    <lineage>
        <taxon>Eukaryota</taxon>
        <taxon>Fungi</taxon>
        <taxon>Dikarya</taxon>
        <taxon>Ascomycota</taxon>
        <taxon>Pezizomycotina</taxon>
        <taxon>Leotiomycetes</taxon>
        <taxon>Helotiales</taxon>
        <taxon>Helotiaceae</taxon>
        <taxon>Hymenoscyphus</taxon>
    </lineage>
</organism>
<dbReference type="OrthoDB" id="3945418at2759"/>
<name>A0A9N9LG26_9HELO</name>
<keyword evidence="9" id="KW-1133">Transmembrane helix</keyword>
<feature type="region of interest" description="Disordered" evidence="8">
    <location>
        <begin position="19"/>
        <end position="40"/>
    </location>
</feature>
<evidence type="ECO:0000256" key="8">
    <source>
        <dbReference type="SAM" id="MobiDB-lite"/>
    </source>
</evidence>
<comment type="caution">
    <text evidence="10">The sequence shown here is derived from an EMBL/GenBank/DDBJ whole genome shotgun (WGS) entry which is preliminary data.</text>
</comment>
<dbReference type="SUPFAM" id="SSF48264">
    <property type="entry name" value="Cytochrome P450"/>
    <property type="match status" value="1"/>
</dbReference>
<keyword evidence="5 7" id="KW-0408">Iron</keyword>
<dbReference type="PANTHER" id="PTHR46696">
    <property type="entry name" value="P450, PUTATIVE (EUROFUNG)-RELATED"/>
    <property type="match status" value="1"/>
</dbReference>
<evidence type="ECO:0000256" key="5">
    <source>
        <dbReference type="ARBA" id="ARBA00023004"/>
    </source>
</evidence>
<keyword evidence="11" id="KW-1185">Reference proteome</keyword>
<evidence type="ECO:0000256" key="7">
    <source>
        <dbReference type="RuleBase" id="RU000461"/>
    </source>
</evidence>
<dbReference type="GO" id="GO:0016705">
    <property type="term" value="F:oxidoreductase activity, acting on paired donors, with incorporation or reduction of molecular oxygen"/>
    <property type="evidence" value="ECO:0007669"/>
    <property type="project" value="InterPro"/>
</dbReference>
<dbReference type="GO" id="GO:0020037">
    <property type="term" value="F:heme binding"/>
    <property type="evidence" value="ECO:0007669"/>
    <property type="project" value="InterPro"/>
</dbReference>
<dbReference type="GO" id="GO:0005506">
    <property type="term" value="F:iron ion binding"/>
    <property type="evidence" value="ECO:0007669"/>
    <property type="project" value="InterPro"/>
</dbReference>
<dbReference type="InterPro" id="IPR017972">
    <property type="entry name" value="Cyt_P450_CS"/>
</dbReference>
<evidence type="ECO:0000256" key="6">
    <source>
        <dbReference type="ARBA" id="ARBA00023033"/>
    </source>
</evidence>
<proteinExistence type="inferred from homology"/>
<keyword evidence="2 7" id="KW-0349">Heme</keyword>
<dbReference type="InterPro" id="IPR001128">
    <property type="entry name" value="Cyt_P450"/>
</dbReference>